<name>A0AAW1L7H5_POPJA</name>
<evidence type="ECO:0000313" key="2">
    <source>
        <dbReference type="Proteomes" id="UP001458880"/>
    </source>
</evidence>
<organism evidence="1 2">
    <name type="scientific">Popillia japonica</name>
    <name type="common">Japanese beetle</name>
    <dbReference type="NCBI Taxonomy" id="7064"/>
    <lineage>
        <taxon>Eukaryota</taxon>
        <taxon>Metazoa</taxon>
        <taxon>Ecdysozoa</taxon>
        <taxon>Arthropoda</taxon>
        <taxon>Hexapoda</taxon>
        <taxon>Insecta</taxon>
        <taxon>Pterygota</taxon>
        <taxon>Neoptera</taxon>
        <taxon>Endopterygota</taxon>
        <taxon>Coleoptera</taxon>
        <taxon>Polyphaga</taxon>
        <taxon>Scarabaeiformia</taxon>
        <taxon>Scarabaeidae</taxon>
        <taxon>Rutelinae</taxon>
        <taxon>Popillia</taxon>
    </lineage>
</organism>
<comment type="caution">
    <text evidence="1">The sequence shown here is derived from an EMBL/GenBank/DDBJ whole genome shotgun (WGS) entry which is preliminary data.</text>
</comment>
<gene>
    <name evidence="1" type="ORF">QE152_g15816</name>
</gene>
<dbReference type="AlphaFoldDB" id="A0AAW1L7H5"/>
<sequence length="77" mass="9099">MKYLFHVDVELIRRTDAINLIKMREKWSINIVSQYPVSDLGIFPAIRGLIELTHFLELYEFANGLVMDLQASYLLRR</sequence>
<proteinExistence type="predicted"/>
<dbReference type="EMBL" id="JASPKY010000158">
    <property type="protein sequence ID" value="KAK9729740.1"/>
    <property type="molecule type" value="Genomic_DNA"/>
</dbReference>
<reference evidence="1 2" key="1">
    <citation type="journal article" date="2024" name="BMC Genomics">
        <title>De novo assembly and annotation of Popillia japonica's genome with initial clues to its potential as an invasive pest.</title>
        <authorList>
            <person name="Cucini C."/>
            <person name="Boschi S."/>
            <person name="Funari R."/>
            <person name="Cardaioli E."/>
            <person name="Iannotti N."/>
            <person name="Marturano G."/>
            <person name="Paoli F."/>
            <person name="Bruttini M."/>
            <person name="Carapelli A."/>
            <person name="Frati F."/>
            <person name="Nardi F."/>
        </authorList>
    </citation>
    <scope>NUCLEOTIDE SEQUENCE [LARGE SCALE GENOMIC DNA]</scope>
    <source>
        <strain evidence="1">DMR45628</strain>
    </source>
</reference>
<keyword evidence="2" id="KW-1185">Reference proteome</keyword>
<evidence type="ECO:0000313" key="1">
    <source>
        <dbReference type="EMBL" id="KAK9729740.1"/>
    </source>
</evidence>
<dbReference type="Proteomes" id="UP001458880">
    <property type="component" value="Unassembled WGS sequence"/>
</dbReference>
<protein>
    <submittedName>
        <fullName evidence="1">Uncharacterized protein</fullName>
    </submittedName>
</protein>
<accession>A0AAW1L7H5</accession>